<dbReference type="AlphaFoldDB" id="A0A4R2P582"/>
<organism evidence="2 3">
    <name type="scientific">Scopulibacillus darangshiensis</name>
    <dbReference type="NCBI Taxonomy" id="442528"/>
    <lineage>
        <taxon>Bacteria</taxon>
        <taxon>Bacillati</taxon>
        <taxon>Bacillota</taxon>
        <taxon>Bacilli</taxon>
        <taxon>Bacillales</taxon>
        <taxon>Sporolactobacillaceae</taxon>
        <taxon>Scopulibacillus</taxon>
    </lineage>
</organism>
<comment type="caution">
    <text evidence="2">The sequence shown here is derived from an EMBL/GenBank/DDBJ whole genome shotgun (WGS) entry which is preliminary data.</text>
</comment>
<name>A0A4R2P582_9BACL</name>
<protein>
    <submittedName>
        <fullName evidence="2">Uncharacterized protein</fullName>
    </submittedName>
</protein>
<dbReference type="Proteomes" id="UP000295416">
    <property type="component" value="Unassembled WGS sequence"/>
</dbReference>
<sequence>MIGLGSDVRERDLQHIASELGNSNDPLQQLRDKAQFELSEKNELQQLLAEQSKRYQELNKEYILFKEKTFDILEQEKKIVEMLQSELEKKKRFQLEAAHLKKEMEALERRTVQLTRKYHSLKQSKLGKLTTMYWKIRKRLTRRRS</sequence>
<evidence type="ECO:0000256" key="1">
    <source>
        <dbReference type="SAM" id="Coils"/>
    </source>
</evidence>
<proteinExistence type="predicted"/>
<keyword evidence="3" id="KW-1185">Reference proteome</keyword>
<gene>
    <name evidence="2" type="ORF">EV207_10794</name>
</gene>
<evidence type="ECO:0000313" key="3">
    <source>
        <dbReference type="Proteomes" id="UP000295416"/>
    </source>
</evidence>
<feature type="coiled-coil region" evidence="1">
    <location>
        <begin position="27"/>
        <end position="124"/>
    </location>
</feature>
<dbReference type="EMBL" id="SLXK01000007">
    <property type="protein sequence ID" value="TCP30000.1"/>
    <property type="molecule type" value="Genomic_DNA"/>
</dbReference>
<accession>A0A4R2P582</accession>
<reference evidence="2 3" key="1">
    <citation type="submission" date="2019-03" db="EMBL/GenBank/DDBJ databases">
        <title>Genomic Encyclopedia of Type Strains, Phase IV (KMG-IV): sequencing the most valuable type-strain genomes for metagenomic binning, comparative biology and taxonomic classification.</title>
        <authorList>
            <person name="Goeker M."/>
        </authorList>
    </citation>
    <scope>NUCLEOTIDE SEQUENCE [LARGE SCALE GENOMIC DNA]</scope>
    <source>
        <strain evidence="2 3">DSM 19377</strain>
    </source>
</reference>
<evidence type="ECO:0000313" key="2">
    <source>
        <dbReference type="EMBL" id="TCP30000.1"/>
    </source>
</evidence>
<keyword evidence="1" id="KW-0175">Coiled coil</keyword>